<proteinExistence type="predicted"/>
<dbReference type="Proteomes" id="UP000295399">
    <property type="component" value="Unassembled WGS sequence"/>
</dbReference>
<evidence type="ECO:0000313" key="1">
    <source>
        <dbReference type="EMBL" id="TCP32962.1"/>
    </source>
</evidence>
<name>A0A4R2PCU5_RHOSA</name>
<gene>
    <name evidence="1" type="ORF">EV659_10861</name>
</gene>
<dbReference type="EMBL" id="SLXO01000008">
    <property type="protein sequence ID" value="TCP32962.1"/>
    <property type="molecule type" value="Genomic_DNA"/>
</dbReference>
<organism evidence="1 2">
    <name type="scientific">Rhodothalassium salexigens DSM 2132</name>
    <dbReference type="NCBI Taxonomy" id="1188247"/>
    <lineage>
        <taxon>Bacteria</taxon>
        <taxon>Pseudomonadati</taxon>
        <taxon>Pseudomonadota</taxon>
        <taxon>Alphaproteobacteria</taxon>
        <taxon>Rhodothalassiales</taxon>
        <taxon>Rhodothalassiaceae</taxon>
        <taxon>Rhodothalassium</taxon>
    </lineage>
</organism>
<evidence type="ECO:0000313" key="2">
    <source>
        <dbReference type="Proteomes" id="UP000295399"/>
    </source>
</evidence>
<dbReference type="AlphaFoldDB" id="A0A4R2PCU5"/>
<keyword evidence="2" id="KW-1185">Reference proteome</keyword>
<sequence>MTRCDAAGGFSLLEALLALTILAAALLPLFAVQQGATRAAAAVERAQTRAELDRAVLARLRTLNPLPAGAAMAPDLAAAVDGSRRGAFDAAGARVRWVATPTAPARRAVNAGTGTAARFLVQPFHIAARIERPGHPPRTWTVAQLGWRPLTSVNMSF</sequence>
<comment type="caution">
    <text evidence="1">The sequence shown here is derived from an EMBL/GenBank/DDBJ whole genome shotgun (WGS) entry which is preliminary data.</text>
</comment>
<protein>
    <recommendedName>
        <fullName evidence="3">Prepilin-type N-terminal cleavage/methylation domain-containing protein</fullName>
    </recommendedName>
</protein>
<dbReference type="RefSeq" id="WP_132708896.1">
    <property type="nucleotide sequence ID" value="NZ_JACIGF010000008.1"/>
</dbReference>
<evidence type="ECO:0008006" key="3">
    <source>
        <dbReference type="Google" id="ProtNLM"/>
    </source>
</evidence>
<dbReference type="InParanoid" id="A0A4R2PCU5"/>
<accession>A0A4R2PCU5</accession>
<reference evidence="1 2" key="1">
    <citation type="submission" date="2019-03" db="EMBL/GenBank/DDBJ databases">
        <title>Genomic Encyclopedia of Type Strains, Phase IV (KMG-IV): sequencing the most valuable type-strain genomes for metagenomic binning, comparative biology and taxonomic classification.</title>
        <authorList>
            <person name="Goeker M."/>
        </authorList>
    </citation>
    <scope>NUCLEOTIDE SEQUENCE [LARGE SCALE GENOMIC DNA]</scope>
    <source>
        <strain evidence="1 2">DSM 2132</strain>
    </source>
</reference>